<protein>
    <submittedName>
        <fullName evidence="1">Uncharacterized protein</fullName>
    </submittedName>
</protein>
<name>A0A2K1YQX7_POPTR</name>
<reference evidence="1 2" key="1">
    <citation type="journal article" date="2006" name="Science">
        <title>The genome of black cottonwood, Populus trichocarpa (Torr. &amp; Gray).</title>
        <authorList>
            <person name="Tuskan G.A."/>
            <person name="Difazio S."/>
            <person name="Jansson S."/>
            <person name="Bohlmann J."/>
            <person name="Grigoriev I."/>
            <person name="Hellsten U."/>
            <person name="Putnam N."/>
            <person name="Ralph S."/>
            <person name="Rombauts S."/>
            <person name="Salamov A."/>
            <person name="Schein J."/>
            <person name="Sterck L."/>
            <person name="Aerts A."/>
            <person name="Bhalerao R.R."/>
            <person name="Bhalerao R.P."/>
            <person name="Blaudez D."/>
            <person name="Boerjan W."/>
            <person name="Brun A."/>
            <person name="Brunner A."/>
            <person name="Busov V."/>
            <person name="Campbell M."/>
            <person name="Carlson J."/>
            <person name="Chalot M."/>
            <person name="Chapman J."/>
            <person name="Chen G.L."/>
            <person name="Cooper D."/>
            <person name="Coutinho P.M."/>
            <person name="Couturier J."/>
            <person name="Covert S."/>
            <person name="Cronk Q."/>
            <person name="Cunningham R."/>
            <person name="Davis J."/>
            <person name="Degroeve S."/>
            <person name="Dejardin A."/>
            <person name="Depamphilis C."/>
            <person name="Detter J."/>
            <person name="Dirks B."/>
            <person name="Dubchak I."/>
            <person name="Duplessis S."/>
            <person name="Ehlting J."/>
            <person name="Ellis B."/>
            <person name="Gendler K."/>
            <person name="Goodstein D."/>
            <person name="Gribskov M."/>
            <person name="Grimwood J."/>
            <person name="Groover A."/>
            <person name="Gunter L."/>
            <person name="Hamberger B."/>
            <person name="Heinze B."/>
            <person name="Helariutta Y."/>
            <person name="Henrissat B."/>
            <person name="Holligan D."/>
            <person name="Holt R."/>
            <person name="Huang W."/>
            <person name="Islam-Faridi N."/>
            <person name="Jones S."/>
            <person name="Jones-Rhoades M."/>
            <person name="Jorgensen R."/>
            <person name="Joshi C."/>
            <person name="Kangasjarvi J."/>
            <person name="Karlsson J."/>
            <person name="Kelleher C."/>
            <person name="Kirkpatrick R."/>
            <person name="Kirst M."/>
            <person name="Kohler A."/>
            <person name="Kalluri U."/>
            <person name="Larimer F."/>
            <person name="Leebens-Mack J."/>
            <person name="Leple J.C."/>
            <person name="Locascio P."/>
            <person name="Lou Y."/>
            <person name="Lucas S."/>
            <person name="Martin F."/>
            <person name="Montanini B."/>
            <person name="Napoli C."/>
            <person name="Nelson D.R."/>
            <person name="Nelson C."/>
            <person name="Nieminen K."/>
            <person name="Nilsson O."/>
            <person name="Pereda V."/>
            <person name="Peter G."/>
            <person name="Philippe R."/>
            <person name="Pilate G."/>
            <person name="Poliakov A."/>
            <person name="Razumovskaya J."/>
            <person name="Richardson P."/>
            <person name="Rinaldi C."/>
            <person name="Ritland K."/>
            <person name="Rouze P."/>
            <person name="Ryaboy D."/>
            <person name="Schmutz J."/>
            <person name="Schrader J."/>
            <person name="Segerman B."/>
            <person name="Shin H."/>
            <person name="Siddiqui A."/>
            <person name="Sterky F."/>
            <person name="Terry A."/>
            <person name="Tsai C.J."/>
            <person name="Uberbacher E."/>
            <person name="Unneberg P."/>
            <person name="Vahala J."/>
            <person name="Wall K."/>
            <person name="Wessler S."/>
            <person name="Yang G."/>
            <person name="Yin T."/>
            <person name="Douglas C."/>
            <person name="Marra M."/>
            <person name="Sandberg G."/>
            <person name="Van de Peer Y."/>
            <person name="Rokhsar D."/>
        </authorList>
    </citation>
    <scope>NUCLEOTIDE SEQUENCE [LARGE SCALE GENOMIC DNA]</scope>
    <source>
        <strain evidence="2">cv. Nisqually</strain>
    </source>
</reference>
<dbReference type="AlphaFoldDB" id="A0A2K1YQX7"/>
<keyword evidence="2" id="KW-1185">Reference proteome</keyword>
<sequence length="134" mass="15610">MLHLRLIRLENTLLKCHIVDCEKKFGVIDYVMAYTPKEYLFSINHGFQYTCQSCKRKKKKQTAEYMWIIETNFSSKSLATTGGARGFLKSIISFNIYNFFPITLVSSLNDCIEHPSSSFSHQNLRVFPKLKKKD</sequence>
<accession>A0A2K1YQX7</accession>
<evidence type="ECO:0000313" key="2">
    <source>
        <dbReference type="Proteomes" id="UP000006729"/>
    </source>
</evidence>
<dbReference type="Proteomes" id="UP000006729">
    <property type="component" value="Chromosome 10"/>
</dbReference>
<dbReference type="EMBL" id="CM009299">
    <property type="protein sequence ID" value="PNT15436.1"/>
    <property type="molecule type" value="Genomic_DNA"/>
</dbReference>
<proteinExistence type="predicted"/>
<gene>
    <name evidence="1" type="ORF">POPTR_010G084400</name>
</gene>
<organism evidence="1 2">
    <name type="scientific">Populus trichocarpa</name>
    <name type="common">Western balsam poplar</name>
    <name type="synonym">Populus balsamifera subsp. trichocarpa</name>
    <dbReference type="NCBI Taxonomy" id="3694"/>
    <lineage>
        <taxon>Eukaryota</taxon>
        <taxon>Viridiplantae</taxon>
        <taxon>Streptophyta</taxon>
        <taxon>Embryophyta</taxon>
        <taxon>Tracheophyta</taxon>
        <taxon>Spermatophyta</taxon>
        <taxon>Magnoliopsida</taxon>
        <taxon>eudicotyledons</taxon>
        <taxon>Gunneridae</taxon>
        <taxon>Pentapetalae</taxon>
        <taxon>rosids</taxon>
        <taxon>fabids</taxon>
        <taxon>Malpighiales</taxon>
        <taxon>Salicaceae</taxon>
        <taxon>Saliceae</taxon>
        <taxon>Populus</taxon>
    </lineage>
</organism>
<dbReference type="InParanoid" id="A0A2K1YQX7"/>
<evidence type="ECO:0000313" key="1">
    <source>
        <dbReference type="EMBL" id="PNT15436.1"/>
    </source>
</evidence>